<dbReference type="EMBL" id="JABWUV010000014">
    <property type="protein sequence ID" value="KAF6308117.1"/>
    <property type="molecule type" value="Genomic_DNA"/>
</dbReference>
<organism evidence="2 3">
    <name type="scientific">Myotis myotis</name>
    <name type="common">Greater mouse-eared bat</name>
    <name type="synonym">Vespertilio myotis</name>
    <dbReference type="NCBI Taxonomy" id="51298"/>
    <lineage>
        <taxon>Eukaryota</taxon>
        <taxon>Metazoa</taxon>
        <taxon>Chordata</taxon>
        <taxon>Craniata</taxon>
        <taxon>Vertebrata</taxon>
        <taxon>Euteleostomi</taxon>
        <taxon>Mammalia</taxon>
        <taxon>Eutheria</taxon>
        <taxon>Laurasiatheria</taxon>
        <taxon>Chiroptera</taxon>
        <taxon>Yangochiroptera</taxon>
        <taxon>Vespertilionidae</taxon>
        <taxon>Myotis</taxon>
    </lineage>
</organism>
<protein>
    <submittedName>
        <fullName evidence="2">Uncharacterized protein</fullName>
    </submittedName>
</protein>
<name>A0A7J7U5A4_MYOMY</name>
<evidence type="ECO:0000256" key="1">
    <source>
        <dbReference type="SAM" id="MobiDB-lite"/>
    </source>
</evidence>
<dbReference type="Proteomes" id="UP000527355">
    <property type="component" value="Unassembled WGS sequence"/>
</dbReference>
<dbReference type="AlphaFoldDB" id="A0A7J7U5A4"/>
<proteinExistence type="predicted"/>
<feature type="region of interest" description="Disordered" evidence="1">
    <location>
        <begin position="202"/>
        <end position="227"/>
    </location>
</feature>
<accession>A0A7J7U5A4</accession>
<evidence type="ECO:0000313" key="2">
    <source>
        <dbReference type="EMBL" id="KAF6308117.1"/>
    </source>
</evidence>
<gene>
    <name evidence="2" type="ORF">mMyoMyo1_008895</name>
</gene>
<feature type="region of interest" description="Disordered" evidence="1">
    <location>
        <begin position="143"/>
        <end position="177"/>
    </location>
</feature>
<evidence type="ECO:0000313" key="3">
    <source>
        <dbReference type="Proteomes" id="UP000527355"/>
    </source>
</evidence>
<comment type="caution">
    <text evidence="2">The sequence shown here is derived from an EMBL/GenBank/DDBJ whole genome shotgun (WGS) entry which is preliminary data.</text>
</comment>
<reference evidence="2 3" key="1">
    <citation type="journal article" date="2020" name="Nature">
        <title>Six reference-quality genomes reveal evolution of bat adaptations.</title>
        <authorList>
            <person name="Jebb D."/>
            <person name="Huang Z."/>
            <person name="Pippel M."/>
            <person name="Hughes G.M."/>
            <person name="Lavrichenko K."/>
            <person name="Devanna P."/>
            <person name="Winkler S."/>
            <person name="Jermiin L.S."/>
            <person name="Skirmuntt E.C."/>
            <person name="Katzourakis A."/>
            <person name="Burkitt-Gray L."/>
            <person name="Ray D.A."/>
            <person name="Sullivan K.A.M."/>
            <person name="Roscito J.G."/>
            <person name="Kirilenko B.M."/>
            <person name="Davalos L.M."/>
            <person name="Corthals A.P."/>
            <person name="Power M.L."/>
            <person name="Jones G."/>
            <person name="Ransome R.D."/>
            <person name="Dechmann D.K.N."/>
            <person name="Locatelli A.G."/>
            <person name="Puechmaille S.J."/>
            <person name="Fedrigo O."/>
            <person name="Jarvis E.D."/>
            <person name="Hiller M."/>
            <person name="Vernes S.C."/>
            <person name="Myers E.W."/>
            <person name="Teeling E.C."/>
        </authorList>
    </citation>
    <scope>NUCLEOTIDE SEQUENCE [LARGE SCALE GENOMIC DNA]</scope>
    <source>
        <strain evidence="2">MMyoMyo1</strain>
        <tissue evidence="2">Flight muscle</tissue>
    </source>
</reference>
<keyword evidence="3" id="KW-1185">Reference proteome</keyword>
<sequence>MEGVKSFQRRRHRSKNRICVFHLNGIESKNNGSGVARREAGNLGEGALTGRKDDERIIPSPRGAHWPPAGPKRIPCVPHPALQLLCDMSLLLWGPFIDEGWREHLFFPERKSQIGKEGPACCAQLTRPPAAWPRRGWRGAPAEVHGNAPSSLPPRLWNVPSGGGGRPGGAVLQAHADHSSSEKTWVVACRSHEAAPGPRVALSFRGNQMPRGKRRAGLTWRAESVGD</sequence>